<dbReference type="GO" id="GO:0005524">
    <property type="term" value="F:ATP binding"/>
    <property type="evidence" value="ECO:0007669"/>
    <property type="project" value="UniProtKB-KW"/>
</dbReference>
<evidence type="ECO:0000256" key="1">
    <source>
        <dbReference type="ARBA" id="ARBA00004202"/>
    </source>
</evidence>
<dbReference type="PANTHER" id="PTHR42788">
    <property type="entry name" value="TAURINE IMPORT ATP-BINDING PROTEIN-RELATED"/>
    <property type="match status" value="1"/>
</dbReference>
<feature type="domain" description="ABC transporter" evidence="8">
    <location>
        <begin position="5"/>
        <end position="235"/>
    </location>
</feature>
<gene>
    <name evidence="9" type="ORF">DIC66_12840</name>
</gene>
<keyword evidence="6 9" id="KW-0067">ATP-binding</keyword>
<dbReference type="SMART" id="SM00382">
    <property type="entry name" value="AAA"/>
    <property type="match status" value="1"/>
</dbReference>
<dbReference type="InterPro" id="IPR003439">
    <property type="entry name" value="ABC_transporter-like_ATP-bd"/>
</dbReference>
<evidence type="ECO:0000313" key="10">
    <source>
        <dbReference type="Proteomes" id="UP000260665"/>
    </source>
</evidence>
<evidence type="ECO:0000256" key="6">
    <source>
        <dbReference type="ARBA" id="ARBA00022840"/>
    </source>
</evidence>
<comment type="similarity">
    <text evidence="2">Belongs to the ABC transporter superfamily.</text>
</comment>
<dbReference type="GO" id="GO:0005886">
    <property type="term" value="C:plasma membrane"/>
    <property type="evidence" value="ECO:0007669"/>
    <property type="project" value="UniProtKB-SubCell"/>
</dbReference>
<keyword evidence="10" id="KW-1185">Reference proteome</keyword>
<dbReference type="AlphaFoldDB" id="A0A3E1RB95"/>
<keyword evidence="7" id="KW-0472">Membrane</keyword>
<reference evidence="9 10" key="1">
    <citation type="submission" date="2018-05" db="EMBL/GenBank/DDBJ databases">
        <title>Rhodoferax soyangensis sp.nov., isolated from an oligotrophic freshwater lake.</title>
        <authorList>
            <person name="Park M."/>
        </authorList>
    </citation>
    <scope>NUCLEOTIDE SEQUENCE [LARGE SCALE GENOMIC DNA]</scope>
    <source>
        <strain evidence="9 10">IMCC26218</strain>
    </source>
</reference>
<evidence type="ECO:0000259" key="8">
    <source>
        <dbReference type="PROSITE" id="PS50893"/>
    </source>
</evidence>
<proteinExistence type="inferred from homology"/>
<evidence type="ECO:0000256" key="7">
    <source>
        <dbReference type="ARBA" id="ARBA00023136"/>
    </source>
</evidence>
<dbReference type="OrthoDB" id="8683598at2"/>
<comment type="caution">
    <text evidence="9">The sequence shown here is derived from an EMBL/GenBank/DDBJ whole genome shotgun (WGS) entry which is preliminary data.</text>
</comment>
<organism evidence="9 10">
    <name type="scientific">Rhodoferax lacus</name>
    <dbReference type="NCBI Taxonomy" id="2184758"/>
    <lineage>
        <taxon>Bacteria</taxon>
        <taxon>Pseudomonadati</taxon>
        <taxon>Pseudomonadota</taxon>
        <taxon>Betaproteobacteria</taxon>
        <taxon>Burkholderiales</taxon>
        <taxon>Comamonadaceae</taxon>
        <taxon>Rhodoferax</taxon>
    </lineage>
</organism>
<dbReference type="SUPFAM" id="SSF52540">
    <property type="entry name" value="P-loop containing nucleoside triphosphate hydrolases"/>
    <property type="match status" value="1"/>
</dbReference>
<dbReference type="InterPro" id="IPR017871">
    <property type="entry name" value="ABC_transporter-like_CS"/>
</dbReference>
<dbReference type="InterPro" id="IPR050166">
    <property type="entry name" value="ABC_transporter_ATP-bind"/>
</dbReference>
<dbReference type="CDD" id="cd03293">
    <property type="entry name" value="ABC_NrtD_SsuB_transporters"/>
    <property type="match status" value="1"/>
</dbReference>
<dbReference type="PROSITE" id="PS00211">
    <property type="entry name" value="ABC_TRANSPORTER_1"/>
    <property type="match status" value="1"/>
</dbReference>
<dbReference type="RefSeq" id="WP_117177792.1">
    <property type="nucleotide sequence ID" value="NZ_QFZK01000007.1"/>
</dbReference>
<keyword evidence="3" id="KW-0813">Transport</keyword>
<evidence type="ECO:0000313" key="9">
    <source>
        <dbReference type="EMBL" id="RFO96523.1"/>
    </source>
</evidence>
<evidence type="ECO:0000256" key="4">
    <source>
        <dbReference type="ARBA" id="ARBA00022475"/>
    </source>
</evidence>
<name>A0A3E1RB95_9BURK</name>
<dbReference type="PANTHER" id="PTHR42788:SF7">
    <property type="entry name" value="NITRATE ABC TRANSPORTER ATP-BINDING PROTEIN"/>
    <property type="match status" value="1"/>
</dbReference>
<dbReference type="Pfam" id="PF00005">
    <property type="entry name" value="ABC_tran"/>
    <property type="match status" value="1"/>
</dbReference>
<keyword evidence="4" id="KW-1003">Cell membrane</keyword>
<comment type="subcellular location">
    <subcellularLocation>
        <location evidence="1">Cell membrane</location>
        <topology evidence="1">Peripheral membrane protein</topology>
    </subcellularLocation>
</comment>
<dbReference type="Proteomes" id="UP000260665">
    <property type="component" value="Unassembled WGS sequence"/>
</dbReference>
<dbReference type="InterPro" id="IPR027417">
    <property type="entry name" value="P-loop_NTPase"/>
</dbReference>
<dbReference type="Gene3D" id="3.40.50.300">
    <property type="entry name" value="P-loop containing nucleotide triphosphate hydrolases"/>
    <property type="match status" value="1"/>
</dbReference>
<keyword evidence="5" id="KW-0547">Nucleotide-binding</keyword>
<sequence length="264" mass="29147">MSELLKIEALGKTYVPGKPVFADVSFALERGEFVCIIGHSGCGKTTVLNVLAGLDTATTGYVFMEGREIRGPSLERGVVFQSHALMPWLTVRQNIAFAVVSRWPEWPRAKVNVHVEKCIAQVGLSGAMDKKPSQLSGGMKQRVGIARAFAIQPKMLLLDEPFGALDALTRGTIQDELMGIVRDTQQTVFMITHDVDEAILLADRILLMTNGQETDDGYKPGGIAEVVVNPLPRERKRATLHHLDGYYELRNHIVDFLVTRAKAH</sequence>
<dbReference type="PROSITE" id="PS50893">
    <property type="entry name" value="ABC_TRANSPORTER_2"/>
    <property type="match status" value="1"/>
</dbReference>
<evidence type="ECO:0000256" key="2">
    <source>
        <dbReference type="ARBA" id="ARBA00005417"/>
    </source>
</evidence>
<dbReference type="InterPro" id="IPR003593">
    <property type="entry name" value="AAA+_ATPase"/>
</dbReference>
<accession>A0A3E1RB95</accession>
<evidence type="ECO:0000256" key="3">
    <source>
        <dbReference type="ARBA" id="ARBA00022448"/>
    </source>
</evidence>
<dbReference type="EMBL" id="QFZK01000007">
    <property type="protein sequence ID" value="RFO96523.1"/>
    <property type="molecule type" value="Genomic_DNA"/>
</dbReference>
<evidence type="ECO:0000256" key="5">
    <source>
        <dbReference type="ARBA" id="ARBA00022741"/>
    </source>
</evidence>
<protein>
    <submittedName>
        <fullName evidence="9">Nitrate/sulfonate/bicarbonate ABC transporter ATP-binding protein</fullName>
    </submittedName>
</protein>
<dbReference type="GO" id="GO:0016887">
    <property type="term" value="F:ATP hydrolysis activity"/>
    <property type="evidence" value="ECO:0007669"/>
    <property type="project" value="InterPro"/>
</dbReference>